<comment type="caution">
    <text evidence="1">The sequence shown here is derived from an EMBL/GenBank/DDBJ whole genome shotgun (WGS) entry which is preliminary data.</text>
</comment>
<sequence>MAYPVYLYKEFENEEFVIYRFFIKIKDENPGKIKLNKNTKMVEELKSISNVPKGPSQWVFNRAGLRISQCYREGTFPDKTEIIH</sequence>
<name>A0A6N9Q2Z4_9BACL</name>
<reference evidence="1 2" key="1">
    <citation type="submission" date="2019-01" db="EMBL/GenBank/DDBJ databases">
        <title>Chengkuizengella sp. nov., isolated from deep-sea sediment of East Pacific Ocean.</title>
        <authorList>
            <person name="Yang J."/>
            <person name="Lai Q."/>
            <person name="Shao Z."/>
        </authorList>
    </citation>
    <scope>NUCLEOTIDE SEQUENCE [LARGE SCALE GENOMIC DNA]</scope>
    <source>
        <strain evidence="1 2">YPA3-1-1</strain>
    </source>
</reference>
<gene>
    <name evidence="1" type="ORF">ERL59_09365</name>
</gene>
<protein>
    <submittedName>
        <fullName evidence="1">Uncharacterized protein</fullName>
    </submittedName>
</protein>
<evidence type="ECO:0000313" key="1">
    <source>
        <dbReference type="EMBL" id="NBI29168.1"/>
    </source>
</evidence>
<organism evidence="1 2">
    <name type="scientific">Chengkuizengella marina</name>
    <dbReference type="NCBI Taxonomy" id="2507566"/>
    <lineage>
        <taxon>Bacteria</taxon>
        <taxon>Bacillati</taxon>
        <taxon>Bacillota</taxon>
        <taxon>Bacilli</taxon>
        <taxon>Bacillales</taxon>
        <taxon>Paenibacillaceae</taxon>
        <taxon>Chengkuizengella</taxon>
    </lineage>
</organism>
<proteinExistence type="predicted"/>
<dbReference type="EMBL" id="SIJB01000022">
    <property type="protein sequence ID" value="NBI29168.1"/>
    <property type="molecule type" value="Genomic_DNA"/>
</dbReference>
<dbReference type="OrthoDB" id="2880698at2"/>
<evidence type="ECO:0000313" key="2">
    <source>
        <dbReference type="Proteomes" id="UP000448943"/>
    </source>
</evidence>
<keyword evidence="2" id="KW-1185">Reference proteome</keyword>
<dbReference type="Proteomes" id="UP000448943">
    <property type="component" value="Unassembled WGS sequence"/>
</dbReference>
<accession>A0A6N9Q2Z4</accession>
<dbReference type="RefSeq" id="WP_160645971.1">
    <property type="nucleotide sequence ID" value="NZ_SIJB01000022.1"/>
</dbReference>
<dbReference type="AlphaFoldDB" id="A0A6N9Q2Z4"/>